<evidence type="ECO:0008006" key="4">
    <source>
        <dbReference type="Google" id="ProtNLM"/>
    </source>
</evidence>
<feature type="transmembrane region" description="Helical" evidence="1">
    <location>
        <begin position="266"/>
        <end position="285"/>
    </location>
</feature>
<feature type="transmembrane region" description="Helical" evidence="1">
    <location>
        <begin position="37"/>
        <end position="54"/>
    </location>
</feature>
<evidence type="ECO:0000313" key="2">
    <source>
        <dbReference type="EMBL" id="SEP52080.1"/>
    </source>
</evidence>
<keyword evidence="1" id="KW-1133">Transmembrane helix</keyword>
<organism evidence="2 3">
    <name type="scientific">Amycolatopsis saalfeldensis</name>
    <dbReference type="NCBI Taxonomy" id="394193"/>
    <lineage>
        <taxon>Bacteria</taxon>
        <taxon>Bacillati</taxon>
        <taxon>Actinomycetota</taxon>
        <taxon>Actinomycetes</taxon>
        <taxon>Pseudonocardiales</taxon>
        <taxon>Pseudonocardiaceae</taxon>
        <taxon>Amycolatopsis</taxon>
    </lineage>
</organism>
<feature type="transmembrane region" description="Helical" evidence="1">
    <location>
        <begin position="145"/>
        <end position="175"/>
    </location>
</feature>
<keyword evidence="1" id="KW-0812">Transmembrane</keyword>
<dbReference type="STRING" id="394193.SAMN04489732_118176"/>
<evidence type="ECO:0000313" key="3">
    <source>
        <dbReference type="Proteomes" id="UP000198582"/>
    </source>
</evidence>
<dbReference type="OrthoDB" id="3604169at2"/>
<name>A0A1H8YIS8_9PSEU</name>
<protein>
    <recommendedName>
        <fullName evidence="4">ABC-2 type transport system permease protein</fullName>
    </recommendedName>
</protein>
<reference evidence="2 3" key="1">
    <citation type="submission" date="2016-10" db="EMBL/GenBank/DDBJ databases">
        <authorList>
            <person name="de Groot N.N."/>
        </authorList>
    </citation>
    <scope>NUCLEOTIDE SEQUENCE [LARGE SCALE GENOMIC DNA]</scope>
    <source>
        <strain evidence="2 3">DSM 44993</strain>
    </source>
</reference>
<dbReference type="EMBL" id="FOEF01000018">
    <property type="protein sequence ID" value="SEP52080.1"/>
    <property type="molecule type" value="Genomic_DNA"/>
</dbReference>
<sequence>MKRADLILALVVLGGALGSPFYNTALVRSQLIGDAPVGVQGGVAVLCVGLAMAWRATTRRGHLWADPAALTWSDFDGSRPRTLTRRLLVDWAARFAAAGYAFAMAGVLIGFPADLGGALGLFVGVAGLALALARRARVWGEAVLPLVPVLGVLPFIPLWTLALVAASAAVALGWSTPLARTAGRRSLVHHFAERMVRRTSAAFLDVWALLPAGRPVRWRTALDGRFVVTRYLVTGVLARRHQLGLPLFLALAVAAAHVTFPAVTSVWLVGMGGYLALLPFAAPVAQVYRVPGLRRWFDASDLRLKATTVVVLAVLAVVWTAFVALLRVPMTVGAVVAALLAAVAVVRTVTRGALDFGSLGLVLYEGVLVPMGLARQLVRGPDVLLVGLIAASFLPG</sequence>
<dbReference type="AlphaFoldDB" id="A0A1H8YIS8"/>
<feature type="transmembrane region" description="Helical" evidence="1">
    <location>
        <begin position="88"/>
        <end position="109"/>
    </location>
</feature>
<accession>A0A1H8YIS8</accession>
<gene>
    <name evidence="2" type="ORF">SAMN04489732_118176</name>
</gene>
<feature type="transmembrane region" description="Helical" evidence="1">
    <location>
        <begin position="306"/>
        <end position="326"/>
    </location>
</feature>
<evidence type="ECO:0000256" key="1">
    <source>
        <dbReference type="SAM" id="Phobius"/>
    </source>
</evidence>
<keyword evidence="3" id="KW-1185">Reference proteome</keyword>
<keyword evidence="1" id="KW-0472">Membrane</keyword>
<proteinExistence type="predicted"/>
<feature type="transmembrane region" description="Helical" evidence="1">
    <location>
        <begin position="243"/>
        <end position="260"/>
    </location>
</feature>
<feature type="transmembrane region" description="Helical" evidence="1">
    <location>
        <begin position="332"/>
        <end position="350"/>
    </location>
</feature>
<dbReference type="Proteomes" id="UP000198582">
    <property type="component" value="Unassembled WGS sequence"/>
</dbReference>
<dbReference type="RefSeq" id="WP_091624756.1">
    <property type="nucleotide sequence ID" value="NZ_FOEF01000018.1"/>
</dbReference>